<feature type="domain" description="HTH marR-type" evidence="4">
    <location>
        <begin position="7"/>
        <end position="138"/>
    </location>
</feature>
<dbReference type="PROSITE" id="PS50995">
    <property type="entry name" value="HTH_MARR_2"/>
    <property type="match status" value="1"/>
</dbReference>
<dbReference type="InterPro" id="IPR000835">
    <property type="entry name" value="HTH_MarR-typ"/>
</dbReference>
<proteinExistence type="predicted"/>
<dbReference type="PATRIC" id="fig|1423727.3.peg.1099"/>
<protein>
    <recommendedName>
        <fullName evidence="4">HTH marR-type domain-containing protein</fullName>
    </recommendedName>
</protein>
<dbReference type="PROSITE" id="PS01117">
    <property type="entry name" value="HTH_MARR_1"/>
    <property type="match status" value="1"/>
</dbReference>
<dbReference type="Gene3D" id="1.10.10.10">
    <property type="entry name" value="Winged helix-like DNA-binding domain superfamily/Winged helix DNA-binding domain"/>
    <property type="match status" value="1"/>
</dbReference>
<keyword evidence="3" id="KW-0804">Transcription</keyword>
<dbReference type="AlphaFoldDB" id="A0A0R2B7N2"/>
<dbReference type="OrthoDB" id="2329008at2"/>
<organism evidence="5 6">
    <name type="scientific">Lacticaseibacillus brantae DSM 23927</name>
    <dbReference type="NCBI Taxonomy" id="1423727"/>
    <lineage>
        <taxon>Bacteria</taxon>
        <taxon>Bacillati</taxon>
        <taxon>Bacillota</taxon>
        <taxon>Bacilli</taxon>
        <taxon>Lactobacillales</taxon>
        <taxon>Lactobacillaceae</taxon>
        <taxon>Lacticaseibacillus</taxon>
    </lineage>
</organism>
<sequence length="152" mass="16841">MSEISTNGQLFSQLFLSISQAFMQNRAQDALKLTQLQGFVLRTVNNQPGLTMSQLSSQIGITNSQLTRLIATLESMDLVRREHNPDNRRIVNVQSTPTGLNLIEHNIAAVALRYDGLLQQLSSKEQTTLIESLKTSLTLLEKAGILTTDTTK</sequence>
<dbReference type="InterPro" id="IPR036388">
    <property type="entry name" value="WH-like_DNA-bd_sf"/>
</dbReference>
<dbReference type="PRINTS" id="PR00598">
    <property type="entry name" value="HTHMARR"/>
</dbReference>
<dbReference type="GO" id="GO:0003677">
    <property type="term" value="F:DNA binding"/>
    <property type="evidence" value="ECO:0007669"/>
    <property type="project" value="UniProtKB-KW"/>
</dbReference>
<keyword evidence="2" id="KW-0238">DNA-binding</keyword>
<accession>A0A0R2B7N2</accession>
<evidence type="ECO:0000256" key="1">
    <source>
        <dbReference type="ARBA" id="ARBA00023015"/>
    </source>
</evidence>
<evidence type="ECO:0000256" key="3">
    <source>
        <dbReference type="ARBA" id="ARBA00023163"/>
    </source>
</evidence>
<dbReference type="RefSeq" id="WP_057894374.1">
    <property type="nucleotide sequence ID" value="NZ_AYZQ01000002.1"/>
</dbReference>
<dbReference type="PANTHER" id="PTHR42756:SF1">
    <property type="entry name" value="TRANSCRIPTIONAL REPRESSOR OF EMRAB OPERON"/>
    <property type="match status" value="1"/>
</dbReference>
<dbReference type="InterPro" id="IPR023187">
    <property type="entry name" value="Tscrpt_reg_MarR-type_CS"/>
</dbReference>
<name>A0A0R2B7N2_9LACO</name>
<evidence type="ECO:0000313" key="5">
    <source>
        <dbReference type="EMBL" id="KRM72102.1"/>
    </source>
</evidence>
<evidence type="ECO:0000259" key="4">
    <source>
        <dbReference type="PROSITE" id="PS50995"/>
    </source>
</evidence>
<dbReference type="SMART" id="SM00347">
    <property type="entry name" value="HTH_MARR"/>
    <property type="match status" value="1"/>
</dbReference>
<evidence type="ECO:0000313" key="6">
    <source>
        <dbReference type="Proteomes" id="UP000051672"/>
    </source>
</evidence>
<keyword evidence="1" id="KW-0805">Transcription regulation</keyword>
<dbReference type="PANTHER" id="PTHR42756">
    <property type="entry name" value="TRANSCRIPTIONAL REGULATOR, MARR"/>
    <property type="match status" value="1"/>
</dbReference>
<dbReference type="SUPFAM" id="SSF46785">
    <property type="entry name" value="Winged helix' DNA-binding domain"/>
    <property type="match status" value="1"/>
</dbReference>
<gene>
    <name evidence="5" type="ORF">FC34_GL001086</name>
</gene>
<dbReference type="GO" id="GO:0003700">
    <property type="term" value="F:DNA-binding transcription factor activity"/>
    <property type="evidence" value="ECO:0007669"/>
    <property type="project" value="InterPro"/>
</dbReference>
<dbReference type="Pfam" id="PF01047">
    <property type="entry name" value="MarR"/>
    <property type="match status" value="1"/>
</dbReference>
<reference evidence="5 6" key="1">
    <citation type="journal article" date="2015" name="Genome Announc.">
        <title>Expanding the biotechnology potential of lactobacilli through comparative genomics of 213 strains and associated genera.</title>
        <authorList>
            <person name="Sun Z."/>
            <person name="Harris H.M."/>
            <person name="McCann A."/>
            <person name="Guo C."/>
            <person name="Argimon S."/>
            <person name="Zhang W."/>
            <person name="Yang X."/>
            <person name="Jeffery I.B."/>
            <person name="Cooney J.C."/>
            <person name="Kagawa T.F."/>
            <person name="Liu W."/>
            <person name="Song Y."/>
            <person name="Salvetti E."/>
            <person name="Wrobel A."/>
            <person name="Rasinkangas P."/>
            <person name="Parkhill J."/>
            <person name="Rea M.C."/>
            <person name="O'Sullivan O."/>
            <person name="Ritari J."/>
            <person name="Douillard F.P."/>
            <person name="Paul Ross R."/>
            <person name="Yang R."/>
            <person name="Briner A.E."/>
            <person name="Felis G.E."/>
            <person name="de Vos W.M."/>
            <person name="Barrangou R."/>
            <person name="Klaenhammer T.R."/>
            <person name="Caufield P.W."/>
            <person name="Cui Y."/>
            <person name="Zhang H."/>
            <person name="O'Toole P.W."/>
        </authorList>
    </citation>
    <scope>NUCLEOTIDE SEQUENCE [LARGE SCALE GENOMIC DNA]</scope>
    <source>
        <strain evidence="5 6">DSM 23927</strain>
    </source>
</reference>
<dbReference type="Proteomes" id="UP000051672">
    <property type="component" value="Unassembled WGS sequence"/>
</dbReference>
<dbReference type="STRING" id="1423727.FC34_GL001086"/>
<comment type="caution">
    <text evidence="5">The sequence shown here is derived from an EMBL/GenBank/DDBJ whole genome shotgun (WGS) entry which is preliminary data.</text>
</comment>
<dbReference type="InterPro" id="IPR036390">
    <property type="entry name" value="WH_DNA-bd_sf"/>
</dbReference>
<keyword evidence="6" id="KW-1185">Reference proteome</keyword>
<evidence type="ECO:0000256" key="2">
    <source>
        <dbReference type="ARBA" id="ARBA00023125"/>
    </source>
</evidence>
<dbReference type="EMBL" id="AYZQ01000002">
    <property type="protein sequence ID" value="KRM72102.1"/>
    <property type="molecule type" value="Genomic_DNA"/>
</dbReference>